<evidence type="ECO:0000313" key="12">
    <source>
        <dbReference type="EMBL" id="SLM19887.1"/>
    </source>
</evidence>
<dbReference type="NCBIfam" id="TIGR00046">
    <property type="entry name" value="RsmE family RNA methyltransferase"/>
    <property type="match status" value="1"/>
</dbReference>
<dbReference type="EC" id="2.1.1.193" evidence="10"/>
<evidence type="ECO:0000256" key="10">
    <source>
        <dbReference type="PIRNR" id="PIRNR015601"/>
    </source>
</evidence>
<evidence type="ECO:0000259" key="11">
    <source>
        <dbReference type="Pfam" id="PF04452"/>
    </source>
</evidence>
<comment type="similarity">
    <text evidence="2 10">Belongs to the RNA methyltransferase RsmE family.</text>
</comment>
<comment type="function">
    <text evidence="8 10">Specifically methylates the N3 position of the uracil ring of uridine 1498 (m3U1498) in 16S rRNA. Acts on the fully assembled 30S ribosomal subunit.</text>
</comment>
<dbReference type="GO" id="GO:0005737">
    <property type="term" value="C:cytoplasm"/>
    <property type="evidence" value="ECO:0007669"/>
    <property type="project" value="UniProtKB-SubCell"/>
</dbReference>
<evidence type="ECO:0000256" key="9">
    <source>
        <dbReference type="ARBA" id="ARBA00047944"/>
    </source>
</evidence>
<dbReference type="PANTHER" id="PTHR30027:SF3">
    <property type="entry name" value="16S RRNA (URACIL(1498)-N(3))-METHYLTRANSFERASE"/>
    <property type="match status" value="1"/>
</dbReference>
<evidence type="ECO:0000256" key="1">
    <source>
        <dbReference type="ARBA" id="ARBA00004496"/>
    </source>
</evidence>
<evidence type="ECO:0000256" key="8">
    <source>
        <dbReference type="ARBA" id="ARBA00025699"/>
    </source>
</evidence>
<dbReference type="PIRSF" id="PIRSF015601">
    <property type="entry name" value="MTase_slr0722"/>
    <property type="match status" value="1"/>
</dbReference>
<organism evidence="13">
    <name type="scientific">uncultured spirochete</name>
    <dbReference type="NCBI Taxonomy" id="156406"/>
    <lineage>
        <taxon>Bacteria</taxon>
        <taxon>Pseudomonadati</taxon>
        <taxon>Spirochaetota</taxon>
        <taxon>Spirochaetia</taxon>
        <taxon>Spirochaetales</taxon>
        <taxon>environmental samples</taxon>
    </lineage>
</organism>
<dbReference type="SUPFAM" id="SSF75217">
    <property type="entry name" value="alpha/beta knot"/>
    <property type="match status" value="1"/>
</dbReference>
<keyword evidence="7 10" id="KW-0949">S-adenosyl-L-methionine</keyword>
<protein>
    <recommendedName>
        <fullName evidence="10">Ribosomal RNA small subunit methyltransferase E</fullName>
        <ecNumber evidence="10">2.1.1.193</ecNumber>
    </recommendedName>
</protein>
<evidence type="ECO:0000313" key="13">
    <source>
        <dbReference type="EMBL" id="SLM19895.1"/>
    </source>
</evidence>
<evidence type="ECO:0000256" key="4">
    <source>
        <dbReference type="ARBA" id="ARBA00022552"/>
    </source>
</evidence>
<keyword evidence="4 10" id="KW-0698">rRNA processing</keyword>
<dbReference type="InterPro" id="IPR029026">
    <property type="entry name" value="tRNA_m1G_MTases_N"/>
</dbReference>
<dbReference type="PANTHER" id="PTHR30027">
    <property type="entry name" value="RIBOSOMAL RNA SMALL SUBUNIT METHYLTRANSFERASE E"/>
    <property type="match status" value="1"/>
</dbReference>
<dbReference type="GO" id="GO:0070475">
    <property type="term" value="P:rRNA base methylation"/>
    <property type="evidence" value="ECO:0007669"/>
    <property type="project" value="TreeGrafter"/>
</dbReference>
<comment type="subcellular location">
    <subcellularLocation>
        <location evidence="1 10">Cytoplasm</location>
    </subcellularLocation>
</comment>
<proteinExistence type="inferred from homology"/>
<dbReference type="CDD" id="cd18084">
    <property type="entry name" value="RsmE-like"/>
    <property type="match status" value="1"/>
</dbReference>
<keyword evidence="5 10" id="KW-0489">Methyltransferase</keyword>
<dbReference type="EMBL" id="FWDO01000008">
    <property type="protein sequence ID" value="SLM19895.1"/>
    <property type="molecule type" value="Genomic_DNA"/>
</dbReference>
<evidence type="ECO:0000256" key="3">
    <source>
        <dbReference type="ARBA" id="ARBA00022490"/>
    </source>
</evidence>
<dbReference type="AlphaFoldDB" id="A0A3P3XUD7"/>
<evidence type="ECO:0000256" key="6">
    <source>
        <dbReference type="ARBA" id="ARBA00022679"/>
    </source>
</evidence>
<dbReference type="GO" id="GO:0070042">
    <property type="term" value="F:rRNA (uridine-N3-)-methyltransferase activity"/>
    <property type="evidence" value="ECO:0007669"/>
    <property type="project" value="TreeGrafter"/>
</dbReference>
<evidence type="ECO:0000256" key="7">
    <source>
        <dbReference type="ARBA" id="ARBA00022691"/>
    </source>
</evidence>
<dbReference type="Pfam" id="PF04452">
    <property type="entry name" value="Methyltrans_RNA"/>
    <property type="match status" value="1"/>
</dbReference>
<gene>
    <name evidence="12" type="ORF">SPIRO4BDMA_70311</name>
    <name evidence="13" type="ORF">SPIRO4BDMA_80002</name>
</gene>
<feature type="domain" description="Ribosomal RNA small subunit methyltransferase E methyltransferase" evidence="11">
    <location>
        <begin position="72"/>
        <end position="257"/>
    </location>
</feature>
<dbReference type="InterPro" id="IPR006700">
    <property type="entry name" value="RsmE"/>
</dbReference>
<dbReference type="Gene3D" id="3.40.1280.10">
    <property type="match status" value="1"/>
</dbReference>
<accession>A0A3P3XUD7</accession>
<reference evidence="13" key="1">
    <citation type="submission" date="2017-02" db="EMBL/GenBank/DDBJ databases">
        <authorList>
            <person name="Regsiter A."/>
            <person name="William W."/>
        </authorList>
    </citation>
    <scope>NUCLEOTIDE SEQUENCE</scope>
    <source>
        <strain evidence="13">BdmA 4</strain>
    </source>
</reference>
<dbReference type="InterPro" id="IPR046886">
    <property type="entry name" value="RsmE_MTase_dom"/>
</dbReference>
<keyword evidence="6 10" id="KW-0808">Transferase</keyword>
<comment type="catalytic activity">
    <reaction evidence="9 10">
        <text>uridine(1498) in 16S rRNA + S-adenosyl-L-methionine = N(3)-methyluridine(1498) in 16S rRNA + S-adenosyl-L-homocysteine + H(+)</text>
        <dbReference type="Rhea" id="RHEA:42920"/>
        <dbReference type="Rhea" id="RHEA-COMP:10283"/>
        <dbReference type="Rhea" id="RHEA-COMP:10284"/>
        <dbReference type="ChEBI" id="CHEBI:15378"/>
        <dbReference type="ChEBI" id="CHEBI:57856"/>
        <dbReference type="ChEBI" id="CHEBI:59789"/>
        <dbReference type="ChEBI" id="CHEBI:65315"/>
        <dbReference type="ChEBI" id="CHEBI:74502"/>
        <dbReference type="EC" id="2.1.1.193"/>
    </reaction>
</comment>
<evidence type="ECO:0000256" key="5">
    <source>
        <dbReference type="ARBA" id="ARBA00022603"/>
    </source>
</evidence>
<dbReference type="InterPro" id="IPR029028">
    <property type="entry name" value="Alpha/beta_knot_MTases"/>
</dbReference>
<dbReference type="EMBL" id="FWDO01000007">
    <property type="protein sequence ID" value="SLM19887.1"/>
    <property type="molecule type" value="Genomic_DNA"/>
</dbReference>
<name>A0A3P3XUD7_9SPIR</name>
<evidence type="ECO:0000256" key="2">
    <source>
        <dbReference type="ARBA" id="ARBA00005528"/>
    </source>
</evidence>
<sequence length="264" mass="28826">MNLCILNSSDTLQSLSRKDRRAQHILEVLKKKAGDRFRAGSTDGLVGWASLESITDERIMLRFIAEHPAPPLRPVRVMLGTVRPIQAARIVKELTTLGVSSIAFFPTELGEKSYTQSNFYVQKEYYMHAQDGAEQAGNPRLPEIGLVWSLKKALEQVEHIEVSAFKAPLQQGDGIQSADGTLSPPCATKIVCHPDCAATPLSHMSLSGTPVILAIGTERGWTEHELEQFLQSGFALCALGDRILKTETAAAVAVSVVLARLGYF</sequence>
<keyword evidence="3 10" id="KW-0963">Cytoplasm</keyword>